<dbReference type="CDD" id="cd07012">
    <property type="entry name" value="PBP2_Bug_TTT"/>
    <property type="match status" value="1"/>
</dbReference>
<dbReference type="PANTHER" id="PTHR42928">
    <property type="entry name" value="TRICARBOXYLATE-BINDING PROTEIN"/>
    <property type="match status" value="1"/>
</dbReference>
<evidence type="ECO:0000313" key="3">
    <source>
        <dbReference type="EMBL" id="SEU09787.1"/>
    </source>
</evidence>
<feature type="signal peptide" evidence="2">
    <location>
        <begin position="1"/>
        <end position="24"/>
    </location>
</feature>
<dbReference type="Proteomes" id="UP000199180">
    <property type="component" value="Unassembled WGS sequence"/>
</dbReference>
<dbReference type="AlphaFoldDB" id="A0A1I0JHP1"/>
<dbReference type="SUPFAM" id="SSF53850">
    <property type="entry name" value="Periplasmic binding protein-like II"/>
    <property type="match status" value="1"/>
</dbReference>
<dbReference type="Pfam" id="PF03401">
    <property type="entry name" value="TctC"/>
    <property type="match status" value="1"/>
</dbReference>
<sequence>MLGSGKWRHLLGAMATTLTMSATAAFAWPDGPVNYIIPFNAGGESDITARYQQPFFKKTTGQDLIVQYLPGAGGAQAWSGLNGYNGDGMTIMGTNLPHIVLQPMLQDPGYQTGDITNVYMFHFTPDALLVQKDSPFQSVQDVIDAATQNPGAVIAGGTGTNSANHVANQVFSNETGVQTTYIPYSGTGATESGLLGGEVDVLWGYTTVAARQADAVRMLAVATEERHPLFPDVPTFKELGIDMVGGAYRGIAVPSSTPEELRQQLSNTIGQINADPEFRKRMENDGYAVIDVPYAEMDAFMADRQAAYESVAEQLKSQN</sequence>
<dbReference type="PANTHER" id="PTHR42928:SF5">
    <property type="entry name" value="BLR1237 PROTEIN"/>
    <property type="match status" value="1"/>
</dbReference>
<evidence type="ECO:0000256" key="2">
    <source>
        <dbReference type="SAM" id="SignalP"/>
    </source>
</evidence>
<reference evidence="3 4" key="1">
    <citation type="submission" date="2016-10" db="EMBL/GenBank/DDBJ databases">
        <authorList>
            <person name="de Groot N.N."/>
        </authorList>
    </citation>
    <scope>NUCLEOTIDE SEQUENCE [LARGE SCALE GENOMIC DNA]</scope>
    <source>
        <strain evidence="3 4">DSM 17862</strain>
    </source>
</reference>
<name>A0A1I0JHP1_9RHOB</name>
<feature type="chain" id="PRO_5011543044" evidence="2">
    <location>
        <begin position="25"/>
        <end position="319"/>
    </location>
</feature>
<dbReference type="Gene3D" id="3.40.190.10">
    <property type="entry name" value="Periplasmic binding protein-like II"/>
    <property type="match status" value="1"/>
</dbReference>
<dbReference type="InterPro" id="IPR005064">
    <property type="entry name" value="BUG"/>
</dbReference>
<keyword evidence="2" id="KW-0732">Signal</keyword>
<accession>A0A1I0JHP1</accession>
<evidence type="ECO:0000313" key="4">
    <source>
        <dbReference type="Proteomes" id="UP000199180"/>
    </source>
</evidence>
<dbReference type="PIRSF" id="PIRSF017082">
    <property type="entry name" value="YflP"/>
    <property type="match status" value="1"/>
</dbReference>
<keyword evidence="4" id="KW-1185">Reference proteome</keyword>
<proteinExistence type="inferred from homology"/>
<dbReference type="STRING" id="364199.SAMN04489858_12813"/>
<protein>
    <submittedName>
        <fullName evidence="3">Tripartite-type tricarboxylate transporter, receptor component TctC</fullName>
    </submittedName>
</protein>
<gene>
    <name evidence="3" type="ORF">SAMN04489858_12813</name>
</gene>
<comment type="similarity">
    <text evidence="1">Belongs to the UPF0065 (bug) family.</text>
</comment>
<dbReference type="InterPro" id="IPR042100">
    <property type="entry name" value="Bug_dom1"/>
</dbReference>
<dbReference type="EMBL" id="FOHO01000028">
    <property type="protein sequence ID" value="SEU09787.1"/>
    <property type="molecule type" value="Genomic_DNA"/>
</dbReference>
<organism evidence="3 4">
    <name type="scientific">Paracoccus homiensis</name>
    <dbReference type="NCBI Taxonomy" id="364199"/>
    <lineage>
        <taxon>Bacteria</taxon>
        <taxon>Pseudomonadati</taxon>
        <taxon>Pseudomonadota</taxon>
        <taxon>Alphaproteobacteria</taxon>
        <taxon>Rhodobacterales</taxon>
        <taxon>Paracoccaceae</taxon>
        <taxon>Paracoccus</taxon>
    </lineage>
</organism>
<evidence type="ECO:0000256" key="1">
    <source>
        <dbReference type="ARBA" id="ARBA00006987"/>
    </source>
</evidence>
<keyword evidence="3" id="KW-0675">Receptor</keyword>
<dbReference type="Gene3D" id="3.40.190.150">
    <property type="entry name" value="Bordetella uptake gene, domain 1"/>
    <property type="match status" value="1"/>
</dbReference>